<evidence type="ECO:0000256" key="9">
    <source>
        <dbReference type="PROSITE-ProRule" id="PRU01373"/>
    </source>
</evidence>
<dbReference type="UniPathway" id="UPA00219"/>
<evidence type="ECO:0000256" key="6">
    <source>
        <dbReference type="ARBA" id="ARBA00022960"/>
    </source>
</evidence>
<dbReference type="PANTHER" id="PTHR30582">
    <property type="entry name" value="L,D-TRANSPEPTIDASE"/>
    <property type="match status" value="1"/>
</dbReference>
<dbReference type="PROSITE" id="PS52029">
    <property type="entry name" value="LD_TPASE"/>
    <property type="match status" value="1"/>
</dbReference>
<dbReference type="InterPro" id="IPR038063">
    <property type="entry name" value="Transpep_catalytic_dom"/>
</dbReference>
<dbReference type="OrthoDB" id="9795305at2"/>
<evidence type="ECO:0000256" key="5">
    <source>
        <dbReference type="ARBA" id="ARBA00022801"/>
    </source>
</evidence>
<sequence length="226" mass="24842">MLNRRLFLASAAAALVTGCASSQRTGQLAGPGYPADGLGRAVRISPEYLQMYRAMPEEPYPIPAVDLSKIDPVYYRQLVTYAAPEPAGTIIVDTPNRFLYLTMEGGQAMRYGVGIGREGFAWGGRARIARKAAWPKWTPPAEMIDRQPELEKYRNGMPPGLDNPLGARALYIFEGNRDTLYRLHGTSETLSIGKAVSSGCVRLLQQDIIDLYNRVPNGTPIVVRQA</sequence>
<evidence type="ECO:0000313" key="12">
    <source>
        <dbReference type="Proteomes" id="UP000048926"/>
    </source>
</evidence>
<dbReference type="EMBL" id="CXST01000001">
    <property type="protein sequence ID" value="CTQ42789.1"/>
    <property type="molecule type" value="Genomic_DNA"/>
</dbReference>
<keyword evidence="3" id="KW-0328">Glycosyltransferase</keyword>
<evidence type="ECO:0000256" key="2">
    <source>
        <dbReference type="ARBA" id="ARBA00005992"/>
    </source>
</evidence>
<organism evidence="11 12">
    <name type="scientific">Roseibium aggregatum</name>
    <dbReference type="NCBI Taxonomy" id="187304"/>
    <lineage>
        <taxon>Bacteria</taxon>
        <taxon>Pseudomonadati</taxon>
        <taxon>Pseudomonadota</taxon>
        <taxon>Alphaproteobacteria</taxon>
        <taxon>Hyphomicrobiales</taxon>
        <taxon>Stappiaceae</taxon>
        <taxon>Roseibium</taxon>
    </lineage>
</organism>
<evidence type="ECO:0000313" key="11">
    <source>
        <dbReference type="EMBL" id="CTQ42789.1"/>
    </source>
</evidence>
<dbReference type="EC" id="2.-.-.-" evidence="11"/>
<dbReference type="RefSeq" id="WP_075282450.1">
    <property type="nucleotide sequence ID" value="NZ_CP087156.1"/>
</dbReference>
<evidence type="ECO:0000256" key="7">
    <source>
        <dbReference type="ARBA" id="ARBA00022984"/>
    </source>
</evidence>
<keyword evidence="7 9" id="KW-0573">Peptidoglycan synthesis</keyword>
<reference evidence="12" key="1">
    <citation type="submission" date="2015-07" db="EMBL/GenBank/DDBJ databases">
        <authorList>
            <person name="Rodrigo-Torres Lidia"/>
            <person name="Arahal R.David."/>
        </authorList>
    </citation>
    <scope>NUCLEOTIDE SEQUENCE [LARGE SCALE GENOMIC DNA]</scope>
    <source>
        <strain evidence="12">CECT 4801</strain>
    </source>
</reference>
<evidence type="ECO:0000256" key="4">
    <source>
        <dbReference type="ARBA" id="ARBA00022679"/>
    </source>
</evidence>
<dbReference type="GO" id="GO:0018104">
    <property type="term" value="P:peptidoglycan-protein cross-linking"/>
    <property type="evidence" value="ECO:0007669"/>
    <property type="project" value="TreeGrafter"/>
</dbReference>
<dbReference type="InterPro" id="IPR050979">
    <property type="entry name" value="LD-transpeptidase"/>
</dbReference>
<dbReference type="GO" id="GO:0008360">
    <property type="term" value="P:regulation of cell shape"/>
    <property type="evidence" value="ECO:0007669"/>
    <property type="project" value="UniProtKB-UniRule"/>
</dbReference>
<dbReference type="STRING" id="187304.B0E33_24070"/>
<accession>A0A0M6Y1T5</accession>
<evidence type="ECO:0000256" key="1">
    <source>
        <dbReference type="ARBA" id="ARBA00004752"/>
    </source>
</evidence>
<dbReference type="FunFam" id="2.40.440.10:FF:000002">
    <property type="entry name" value="L,D-transpeptidase ErfK/SrfK"/>
    <property type="match status" value="1"/>
</dbReference>
<feature type="active site" description="Nucleophile" evidence="9">
    <location>
        <position position="200"/>
    </location>
</feature>
<dbReference type="InterPro" id="IPR005490">
    <property type="entry name" value="LD_TPept_cat_dom"/>
</dbReference>
<keyword evidence="8 9" id="KW-0961">Cell wall biogenesis/degradation</keyword>
<feature type="active site" description="Proton donor/acceptor" evidence="9">
    <location>
        <position position="184"/>
    </location>
</feature>
<evidence type="ECO:0000256" key="8">
    <source>
        <dbReference type="ARBA" id="ARBA00023316"/>
    </source>
</evidence>
<keyword evidence="12" id="KW-1185">Reference proteome</keyword>
<dbReference type="CDD" id="cd16913">
    <property type="entry name" value="YkuD_like"/>
    <property type="match status" value="1"/>
</dbReference>
<protein>
    <submittedName>
        <fullName evidence="11">Putative L,D-transpeptidase YbiS</fullName>
        <ecNumber evidence="11">2.-.-.-</ecNumber>
    </submittedName>
</protein>
<keyword evidence="5" id="KW-0378">Hydrolase</keyword>
<name>A0A0M6Y1T5_9HYPH</name>
<dbReference type="Proteomes" id="UP000048926">
    <property type="component" value="Unassembled WGS sequence"/>
</dbReference>
<proteinExistence type="inferred from homology"/>
<keyword evidence="6 9" id="KW-0133">Cell shape</keyword>
<dbReference type="GO" id="GO:0005576">
    <property type="term" value="C:extracellular region"/>
    <property type="evidence" value="ECO:0007669"/>
    <property type="project" value="TreeGrafter"/>
</dbReference>
<dbReference type="GO" id="GO:0071555">
    <property type="term" value="P:cell wall organization"/>
    <property type="evidence" value="ECO:0007669"/>
    <property type="project" value="UniProtKB-UniRule"/>
</dbReference>
<dbReference type="AlphaFoldDB" id="A0A0M6Y1T5"/>
<feature type="domain" description="L,D-TPase catalytic" evidence="10">
    <location>
        <begin position="88"/>
        <end position="224"/>
    </location>
</feature>
<dbReference type="GO" id="GO:0071972">
    <property type="term" value="F:peptidoglycan L,D-transpeptidase activity"/>
    <property type="evidence" value="ECO:0007669"/>
    <property type="project" value="TreeGrafter"/>
</dbReference>
<comment type="pathway">
    <text evidence="1 9">Cell wall biogenesis; peptidoglycan biosynthesis.</text>
</comment>
<dbReference type="PANTHER" id="PTHR30582:SF24">
    <property type="entry name" value="L,D-TRANSPEPTIDASE ERFK_SRFK-RELATED"/>
    <property type="match status" value="1"/>
</dbReference>
<keyword evidence="4 11" id="KW-0808">Transferase</keyword>
<dbReference type="SUPFAM" id="SSF141523">
    <property type="entry name" value="L,D-transpeptidase catalytic domain-like"/>
    <property type="match status" value="1"/>
</dbReference>
<dbReference type="Pfam" id="PF03734">
    <property type="entry name" value="YkuD"/>
    <property type="match status" value="1"/>
</dbReference>
<dbReference type="Gene3D" id="2.40.440.10">
    <property type="entry name" value="L,D-transpeptidase catalytic domain-like"/>
    <property type="match status" value="1"/>
</dbReference>
<comment type="similarity">
    <text evidence="2">Belongs to the YkuD family.</text>
</comment>
<evidence type="ECO:0000256" key="3">
    <source>
        <dbReference type="ARBA" id="ARBA00022676"/>
    </source>
</evidence>
<dbReference type="GO" id="GO:0016757">
    <property type="term" value="F:glycosyltransferase activity"/>
    <property type="evidence" value="ECO:0007669"/>
    <property type="project" value="UniProtKB-KW"/>
</dbReference>
<dbReference type="PROSITE" id="PS51257">
    <property type="entry name" value="PROKAR_LIPOPROTEIN"/>
    <property type="match status" value="1"/>
</dbReference>
<evidence type="ECO:0000259" key="10">
    <source>
        <dbReference type="PROSITE" id="PS52029"/>
    </source>
</evidence>
<gene>
    <name evidence="11" type="primary">ybiS_2</name>
    <name evidence="11" type="ORF">LAL4801_01225</name>
</gene>